<proteinExistence type="predicted"/>
<evidence type="ECO:0000256" key="4">
    <source>
        <dbReference type="ARBA" id="ARBA00023235"/>
    </source>
</evidence>
<dbReference type="GO" id="GO:0016853">
    <property type="term" value="F:isomerase activity"/>
    <property type="evidence" value="ECO:0007669"/>
    <property type="project" value="UniProtKB-KW"/>
</dbReference>
<dbReference type="InterPro" id="IPR006158">
    <property type="entry name" value="Cobalamin-bd"/>
</dbReference>
<gene>
    <name evidence="7" type="ORF">FPZ12_007150</name>
</gene>
<keyword evidence="4" id="KW-0413">Isomerase</keyword>
<feature type="domain" description="B12-binding" evidence="6">
    <location>
        <begin position="8"/>
        <end position="136"/>
    </location>
</feature>
<evidence type="ECO:0000256" key="5">
    <source>
        <dbReference type="ARBA" id="ARBA00023285"/>
    </source>
</evidence>
<name>A0A5N0VE71_9PSEU</name>
<evidence type="ECO:0000256" key="3">
    <source>
        <dbReference type="ARBA" id="ARBA00022723"/>
    </source>
</evidence>
<dbReference type="OrthoDB" id="3624736at2"/>
<dbReference type="RefSeq" id="WP_144747015.1">
    <property type="nucleotide sequence ID" value="NZ_VMNW02000007.1"/>
</dbReference>
<dbReference type="PANTHER" id="PTHR48101">
    <property type="entry name" value="METHYLMALONYL-COA MUTASE, MITOCHONDRIAL-RELATED"/>
    <property type="match status" value="1"/>
</dbReference>
<dbReference type="PROSITE" id="PS51332">
    <property type="entry name" value="B12_BINDING"/>
    <property type="match status" value="1"/>
</dbReference>
<keyword evidence="8" id="KW-1185">Reference proteome</keyword>
<dbReference type="SUPFAM" id="SSF52242">
    <property type="entry name" value="Cobalamin (vitamin B12)-binding domain"/>
    <property type="match status" value="1"/>
</dbReference>
<dbReference type="EMBL" id="VMNW02000007">
    <property type="protein sequence ID" value="KAA9164365.1"/>
    <property type="molecule type" value="Genomic_DNA"/>
</dbReference>
<dbReference type="InterPro" id="IPR036724">
    <property type="entry name" value="Cobalamin-bd_sf"/>
</dbReference>
<evidence type="ECO:0000259" key="6">
    <source>
        <dbReference type="PROSITE" id="PS51332"/>
    </source>
</evidence>
<dbReference type="Proteomes" id="UP000319769">
    <property type="component" value="Unassembled WGS sequence"/>
</dbReference>
<dbReference type="PANTHER" id="PTHR48101:SF1">
    <property type="entry name" value="METHYLMALONYL-COA MUTASE, LARGE SUBUNIT"/>
    <property type="match status" value="1"/>
</dbReference>
<keyword evidence="3" id="KW-0479">Metal-binding</keyword>
<protein>
    <submittedName>
        <fullName evidence="7">Cobalamin-binding protein</fullName>
    </submittedName>
</protein>
<dbReference type="NCBIfam" id="TIGR00640">
    <property type="entry name" value="acid_CoA_mut_C"/>
    <property type="match status" value="1"/>
</dbReference>
<evidence type="ECO:0000313" key="8">
    <source>
        <dbReference type="Proteomes" id="UP000319769"/>
    </source>
</evidence>
<dbReference type="GO" id="GO:0046872">
    <property type="term" value="F:metal ion binding"/>
    <property type="evidence" value="ECO:0007669"/>
    <property type="project" value="UniProtKB-KW"/>
</dbReference>
<dbReference type="InterPro" id="IPR006159">
    <property type="entry name" value="Acid_CoA_mut_C"/>
</dbReference>
<evidence type="ECO:0000256" key="2">
    <source>
        <dbReference type="ARBA" id="ARBA00022628"/>
    </source>
</evidence>
<organism evidence="7 8">
    <name type="scientific">Amycolatopsis acidicola</name>
    <dbReference type="NCBI Taxonomy" id="2596893"/>
    <lineage>
        <taxon>Bacteria</taxon>
        <taxon>Bacillati</taxon>
        <taxon>Actinomycetota</taxon>
        <taxon>Actinomycetes</taxon>
        <taxon>Pseudonocardiales</taxon>
        <taxon>Pseudonocardiaceae</taxon>
        <taxon>Amycolatopsis</taxon>
    </lineage>
</organism>
<dbReference type="AlphaFoldDB" id="A0A5N0VE71"/>
<evidence type="ECO:0000313" key="7">
    <source>
        <dbReference type="EMBL" id="KAA9164365.1"/>
    </source>
</evidence>
<dbReference type="Gene3D" id="3.40.50.280">
    <property type="entry name" value="Cobalamin-binding domain"/>
    <property type="match status" value="1"/>
</dbReference>
<keyword evidence="2" id="KW-0846">Cobalamin</keyword>
<comment type="cofactor">
    <cofactor evidence="1">
        <name>adenosylcob(III)alamin</name>
        <dbReference type="ChEBI" id="CHEBI:18408"/>
    </cofactor>
</comment>
<reference evidence="7" key="1">
    <citation type="submission" date="2019-09" db="EMBL/GenBank/DDBJ databases">
        <authorList>
            <person name="Teo W.F.A."/>
            <person name="Duangmal K."/>
        </authorList>
    </citation>
    <scope>NUCLEOTIDE SEQUENCE [LARGE SCALE GENOMIC DNA]</scope>
    <source>
        <strain evidence="7">K81G1</strain>
    </source>
</reference>
<dbReference type="Pfam" id="PF02310">
    <property type="entry name" value="B12-binding"/>
    <property type="match status" value="1"/>
</dbReference>
<evidence type="ECO:0000256" key="1">
    <source>
        <dbReference type="ARBA" id="ARBA00001922"/>
    </source>
</evidence>
<keyword evidence="5" id="KW-0170">Cobalt</keyword>
<sequence>MSPTTERPVRCALGMLASDKHNKGLRMVAKLLRDQGVEVVYLGEYNTAQTIAKAVVDEDVDLVGISAFTGNYVKKMQDLMTELERVGASDVPVMLGGLIHADDEEAIYAAGVDVIFGPRKGTEDILEYIAKLKATANAR</sequence>
<accession>A0A5N0VE71</accession>
<dbReference type="GO" id="GO:0031419">
    <property type="term" value="F:cobalamin binding"/>
    <property type="evidence" value="ECO:0007669"/>
    <property type="project" value="UniProtKB-KW"/>
</dbReference>
<comment type="caution">
    <text evidence="7">The sequence shown here is derived from an EMBL/GenBank/DDBJ whole genome shotgun (WGS) entry which is preliminary data.</text>
</comment>